<name>G0MML7_CAEBE</name>
<dbReference type="EMBL" id="GL379802">
    <property type="protein sequence ID" value="EGT37377.1"/>
    <property type="molecule type" value="Genomic_DNA"/>
</dbReference>
<evidence type="ECO:0000313" key="2">
    <source>
        <dbReference type="Proteomes" id="UP000008068"/>
    </source>
</evidence>
<dbReference type="Pfam" id="PF12078">
    <property type="entry name" value="DUF3557"/>
    <property type="match status" value="1"/>
</dbReference>
<dbReference type="OrthoDB" id="5910309at2759"/>
<dbReference type="OMA" id="CADSRTS"/>
<dbReference type="Proteomes" id="UP000008068">
    <property type="component" value="Unassembled WGS sequence"/>
</dbReference>
<dbReference type="AlphaFoldDB" id="G0MML7"/>
<reference evidence="2" key="1">
    <citation type="submission" date="2011-07" db="EMBL/GenBank/DDBJ databases">
        <authorList>
            <consortium name="Caenorhabditis brenneri Sequencing and Analysis Consortium"/>
            <person name="Wilson R.K."/>
        </authorList>
    </citation>
    <scope>NUCLEOTIDE SEQUENCE [LARGE SCALE GENOMIC DNA]</scope>
    <source>
        <strain evidence="2">PB2801</strain>
    </source>
</reference>
<protein>
    <recommendedName>
        <fullName evidence="3">F-box associated domain-containing protein</fullName>
    </recommendedName>
</protein>
<dbReference type="HOGENOM" id="CLU_1321914_0_0_1"/>
<gene>
    <name evidence="1" type="ORF">CAEBREN_20658</name>
</gene>
<sequence length="208" mass="23233">MTTLLFGGRSAPIHVTKFEILFSGGNIIRLPLGLKLNIEQLVFCADSRTSVGALAPILEGSSFPLKKLEIEVWSDEDATNPIVKTAGILKINDISTDTPQAIASITNPVVCILMQTPPEHNIERLVRNWIESQRPVGHKYIFDFYREPPFPAEMEDMLETLNGIPVDDENVIIPMSKDTQLKVSYGPFPEFAPRSKWAVKFSTEAIEH</sequence>
<accession>G0MML7</accession>
<dbReference type="PANTHER" id="PTHR31379:SF1">
    <property type="entry name" value="F-BOX C PROTEIN-RELATED"/>
    <property type="match status" value="1"/>
</dbReference>
<evidence type="ECO:0008006" key="3">
    <source>
        <dbReference type="Google" id="ProtNLM"/>
    </source>
</evidence>
<dbReference type="PANTHER" id="PTHR31379">
    <property type="entry name" value="F-BOX C PROTEIN-RELATED-RELATED"/>
    <property type="match status" value="1"/>
</dbReference>
<dbReference type="InParanoid" id="G0MML7"/>
<proteinExistence type="predicted"/>
<dbReference type="InterPro" id="IPR021942">
    <property type="entry name" value="DUF3557"/>
</dbReference>
<evidence type="ECO:0000313" key="1">
    <source>
        <dbReference type="EMBL" id="EGT37377.1"/>
    </source>
</evidence>
<organism evidence="2">
    <name type="scientific">Caenorhabditis brenneri</name>
    <name type="common">Nematode worm</name>
    <dbReference type="NCBI Taxonomy" id="135651"/>
    <lineage>
        <taxon>Eukaryota</taxon>
        <taxon>Metazoa</taxon>
        <taxon>Ecdysozoa</taxon>
        <taxon>Nematoda</taxon>
        <taxon>Chromadorea</taxon>
        <taxon>Rhabditida</taxon>
        <taxon>Rhabditina</taxon>
        <taxon>Rhabditomorpha</taxon>
        <taxon>Rhabditoidea</taxon>
        <taxon>Rhabditidae</taxon>
        <taxon>Peloderinae</taxon>
        <taxon>Caenorhabditis</taxon>
    </lineage>
</organism>
<keyword evidence="2" id="KW-1185">Reference proteome</keyword>